<dbReference type="SUPFAM" id="SSF52540">
    <property type="entry name" value="P-loop containing nucleoside triphosphate hydrolases"/>
    <property type="match status" value="2"/>
</dbReference>
<dbReference type="GO" id="GO:0016887">
    <property type="term" value="F:ATP hydrolysis activity"/>
    <property type="evidence" value="ECO:0007669"/>
    <property type="project" value="InterPro"/>
</dbReference>
<proteinExistence type="inferred from homology"/>
<feature type="coiled-coil region" evidence="6">
    <location>
        <begin position="243"/>
        <end position="277"/>
    </location>
</feature>
<evidence type="ECO:0000256" key="1">
    <source>
        <dbReference type="ARBA" id="ARBA00022737"/>
    </source>
</evidence>
<dbReference type="Pfam" id="PF00005">
    <property type="entry name" value="ABC_tran"/>
    <property type="match status" value="2"/>
</dbReference>
<dbReference type="InterPro" id="IPR027417">
    <property type="entry name" value="P-loop_NTPase"/>
</dbReference>
<gene>
    <name evidence="8" type="ORF">DXC89_01985</name>
</gene>
<reference evidence="8 9" key="1">
    <citation type="submission" date="2018-08" db="EMBL/GenBank/DDBJ databases">
        <title>A genome reference for cultivated species of the human gut microbiota.</title>
        <authorList>
            <person name="Zou Y."/>
            <person name="Xue W."/>
            <person name="Luo G."/>
        </authorList>
    </citation>
    <scope>NUCLEOTIDE SEQUENCE [LARGE SCALE GENOMIC DNA]</scope>
    <source>
        <strain evidence="8 9">TF09-12</strain>
    </source>
</reference>
<dbReference type="GO" id="GO:0005524">
    <property type="term" value="F:ATP binding"/>
    <property type="evidence" value="ECO:0007669"/>
    <property type="project" value="UniProtKB-KW"/>
</dbReference>
<dbReference type="PROSITE" id="PS50893">
    <property type="entry name" value="ABC_TRANSPORTER_2"/>
    <property type="match status" value="2"/>
</dbReference>
<dbReference type="PANTHER" id="PTHR42855">
    <property type="entry name" value="ABC TRANSPORTER ATP-BINDING SUBUNIT"/>
    <property type="match status" value="1"/>
</dbReference>
<keyword evidence="2" id="KW-0547">Nucleotide-binding</keyword>
<comment type="caution">
    <text evidence="8">The sequence shown here is derived from an EMBL/GenBank/DDBJ whole genome shotgun (WGS) entry which is preliminary data.</text>
</comment>
<dbReference type="RefSeq" id="WP_117653140.1">
    <property type="nucleotide sequence ID" value="NZ_CABOGP010000008.1"/>
</dbReference>
<dbReference type="Pfam" id="PF12848">
    <property type="entry name" value="ABC_tran_Xtn"/>
    <property type="match status" value="1"/>
</dbReference>
<sequence length="540" mass="61459">MITLSNIAVQFGKRVLYKDVNIKFTPGNIYGVIGANGAGKSTLLRAISGDLEPNKGTITLGSGERLSVLEQDHFKYDEFRVIDTVLMGHEPLWKNMKEREELYAKPEMTEEDGNRAADLELKFAEMNGWEADSEAAQLLQHLSVQETDHQKLVGELSNTQKVRVMLAKALFGKPENLLLDEPTNDLDLETVEWLEEYLGEIEETQTVLVVSHDRHFLDSVSTQTIDIDFGKVTVFAGNYSFWYESSQLALRQAQNQKMKAEEKKQQLEEFIRRFSANVAKSKQTTSRKKMLEKLNVEEIRPSSRKYPGIIFQMEREPGNQILEVEDLKAVDADGTVLFDHVNFNVEKEQKVVFLSRNSKAMTALFNIINGEREAQAGTYNWGVTITTAYLPLDNTEYFDCDMNLVDWLSQYGPGNEVAMKGFLGRMLFKQEEVEKKVNVLSGGEKMRCMIARMQLQNANCLILDTPTNHLDLESIQAFNNNLVGFKGNVLFSSHDHEFIGTVANRIIELTPNGTIDKLMSYDEYVHDEKIKEQRNKMYGA</sequence>
<evidence type="ECO:0000313" key="9">
    <source>
        <dbReference type="Proteomes" id="UP000260835"/>
    </source>
</evidence>
<dbReference type="InterPro" id="IPR032781">
    <property type="entry name" value="ABC_tran_Xtn"/>
</dbReference>
<feature type="domain" description="ABC transporter" evidence="7">
    <location>
        <begin position="322"/>
        <end position="537"/>
    </location>
</feature>
<evidence type="ECO:0000256" key="2">
    <source>
        <dbReference type="ARBA" id="ARBA00022741"/>
    </source>
</evidence>
<dbReference type="EMBL" id="QSRD01000008">
    <property type="protein sequence ID" value="RGL05247.1"/>
    <property type="molecule type" value="Genomic_DNA"/>
</dbReference>
<name>A0A3E4QLY1_9BACT</name>
<dbReference type="FunFam" id="3.40.50.300:FF:000011">
    <property type="entry name" value="Putative ABC transporter ATP-binding component"/>
    <property type="match status" value="1"/>
</dbReference>
<dbReference type="InterPro" id="IPR003439">
    <property type="entry name" value="ABC_transporter-like_ATP-bd"/>
</dbReference>
<dbReference type="CDD" id="cd03221">
    <property type="entry name" value="ABCF_EF-3"/>
    <property type="match status" value="2"/>
</dbReference>
<protein>
    <recommendedName>
        <fullName evidence="5">Probable ATP-binding protein YbiT</fullName>
    </recommendedName>
</protein>
<keyword evidence="1" id="KW-0677">Repeat</keyword>
<organism evidence="8 9">
    <name type="scientific">Prevotella disiens</name>
    <dbReference type="NCBI Taxonomy" id="28130"/>
    <lineage>
        <taxon>Bacteria</taxon>
        <taxon>Pseudomonadati</taxon>
        <taxon>Bacteroidota</taxon>
        <taxon>Bacteroidia</taxon>
        <taxon>Bacteroidales</taxon>
        <taxon>Prevotellaceae</taxon>
        <taxon>Prevotella</taxon>
    </lineage>
</organism>
<dbReference type="InterPro" id="IPR003593">
    <property type="entry name" value="AAA+_ATPase"/>
</dbReference>
<dbReference type="FunFam" id="3.40.50.300:FF:000070">
    <property type="entry name" value="Putative ABC transporter ATP-binding component"/>
    <property type="match status" value="1"/>
</dbReference>
<evidence type="ECO:0000256" key="3">
    <source>
        <dbReference type="ARBA" id="ARBA00022840"/>
    </source>
</evidence>
<dbReference type="Proteomes" id="UP000260835">
    <property type="component" value="Unassembled WGS sequence"/>
</dbReference>
<comment type="similarity">
    <text evidence="4">Belongs to the ABC transporter superfamily. ABCF family. YbiT subfamily.</text>
</comment>
<dbReference type="InterPro" id="IPR051309">
    <property type="entry name" value="ABCF_ATPase"/>
</dbReference>
<keyword evidence="6" id="KW-0175">Coiled coil</keyword>
<feature type="domain" description="ABC transporter" evidence="7">
    <location>
        <begin position="2"/>
        <end position="254"/>
    </location>
</feature>
<dbReference type="PANTHER" id="PTHR42855:SF2">
    <property type="entry name" value="DRUG RESISTANCE ABC TRANSPORTER,ATP-BINDING PROTEIN"/>
    <property type="match status" value="1"/>
</dbReference>
<evidence type="ECO:0000256" key="6">
    <source>
        <dbReference type="SAM" id="Coils"/>
    </source>
</evidence>
<keyword evidence="3 8" id="KW-0067">ATP-binding</keyword>
<dbReference type="Gene3D" id="3.40.50.300">
    <property type="entry name" value="P-loop containing nucleotide triphosphate hydrolases"/>
    <property type="match status" value="2"/>
</dbReference>
<dbReference type="AlphaFoldDB" id="A0A3E4QLY1"/>
<evidence type="ECO:0000256" key="5">
    <source>
        <dbReference type="ARBA" id="ARBA00074044"/>
    </source>
</evidence>
<evidence type="ECO:0000313" key="8">
    <source>
        <dbReference type="EMBL" id="RGL05247.1"/>
    </source>
</evidence>
<accession>A0A3E4QLY1</accession>
<evidence type="ECO:0000259" key="7">
    <source>
        <dbReference type="PROSITE" id="PS50893"/>
    </source>
</evidence>
<dbReference type="SMART" id="SM00382">
    <property type="entry name" value="AAA"/>
    <property type="match status" value="1"/>
</dbReference>
<evidence type="ECO:0000256" key="4">
    <source>
        <dbReference type="ARBA" id="ARBA00061551"/>
    </source>
</evidence>